<protein>
    <submittedName>
        <fullName evidence="5">Cofilin-2-like</fullName>
    </submittedName>
</protein>
<dbReference type="SUPFAM" id="SSF55753">
    <property type="entry name" value="Actin depolymerizing proteins"/>
    <property type="match status" value="1"/>
</dbReference>
<dbReference type="STRING" id="7868.ENSCMIP00000022762"/>
<comment type="similarity">
    <text evidence="1">Belongs to the actin-binding proteins ADF family.</text>
</comment>
<reference evidence="6" key="2">
    <citation type="journal article" date="2007" name="PLoS Biol.">
        <title>Survey sequencing and comparative analysis of the elephant shark (Callorhinchus milii) genome.</title>
        <authorList>
            <person name="Venkatesh B."/>
            <person name="Kirkness E.F."/>
            <person name="Loh Y.H."/>
            <person name="Halpern A.L."/>
            <person name="Lee A.P."/>
            <person name="Johnson J."/>
            <person name="Dandona N."/>
            <person name="Viswanathan L.D."/>
            <person name="Tay A."/>
            <person name="Venter J.C."/>
            <person name="Strausberg R.L."/>
            <person name="Brenner S."/>
        </authorList>
    </citation>
    <scope>NUCLEOTIDE SEQUENCE [LARGE SCALE GENOMIC DNA]</scope>
</reference>
<dbReference type="Gene3D" id="3.40.20.10">
    <property type="entry name" value="Severin"/>
    <property type="match status" value="1"/>
</dbReference>
<evidence type="ECO:0000256" key="2">
    <source>
        <dbReference type="ARBA" id="ARBA00023203"/>
    </source>
</evidence>
<reference evidence="6" key="3">
    <citation type="journal article" date="2014" name="Nature">
        <title>Elephant shark genome provides unique insights into gnathostome evolution.</title>
        <authorList>
            <consortium name="International Elephant Shark Genome Sequencing Consortium"/>
            <person name="Venkatesh B."/>
            <person name="Lee A.P."/>
            <person name="Ravi V."/>
            <person name="Maurya A.K."/>
            <person name="Lian M.M."/>
            <person name="Swann J.B."/>
            <person name="Ohta Y."/>
            <person name="Flajnik M.F."/>
            <person name="Sutoh Y."/>
            <person name="Kasahara M."/>
            <person name="Hoon S."/>
            <person name="Gangu V."/>
            <person name="Roy S.W."/>
            <person name="Irimia M."/>
            <person name="Korzh V."/>
            <person name="Kondrychyn I."/>
            <person name="Lim Z.W."/>
            <person name="Tay B.H."/>
            <person name="Tohari S."/>
            <person name="Kong K.W."/>
            <person name="Ho S."/>
            <person name="Lorente-Galdos B."/>
            <person name="Quilez J."/>
            <person name="Marques-Bonet T."/>
            <person name="Raney B.J."/>
            <person name="Ingham P.W."/>
            <person name="Tay A."/>
            <person name="Hillier L.W."/>
            <person name="Minx P."/>
            <person name="Boehm T."/>
            <person name="Wilson R.K."/>
            <person name="Brenner S."/>
            <person name="Warren W.C."/>
        </authorList>
    </citation>
    <scope>NUCLEOTIDE SEQUENCE [LARGE SCALE GENOMIC DNA]</scope>
</reference>
<sequence>MDFRARQTPGLVAPKRKGRDTTSLVNFHPQTSGIEVTEEVITVFNEMKVRKSSCSQEEMRKRKKAVFFRLSDDLSRIVLDPENEIVLGDILDGVVVNPFETFTKMLPPTDCRYALYDAKYETKETQRVELFSNFRAPENAPLKSKMLYASSKDAIKRKLTGIKHEWQLNSLDDILDLDNLAVKLGGNKVVSVEEIKVK</sequence>
<reference evidence="5" key="4">
    <citation type="submission" date="2025-08" db="UniProtKB">
        <authorList>
            <consortium name="Ensembl"/>
        </authorList>
    </citation>
    <scope>IDENTIFICATION</scope>
</reference>
<keyword evidence="6" id="KW-1185">Reference proteome</keyword>
<dbReference type="GO" id="GO:0015629">
    <property type="term" value="C:actin cytoskeleton"/>
    <property type="evidence" value="ECO:0007669"/>
    <property type="project" value="InterPro"/>
</dbReference>
<feature type="domain" description="ADF-H" evidence="4">
    <location>
        <begin position="31"/>
        <end position="184"/>
    </location>
</feature>
<proteinExistence type="inferred from homology"/>
<reference evidence="5" key="5">
    <citation type="submission" date="2025-09" db="UniProtKB">
        <authorList>
            <consortium name="Ensembl"/>
        </authorList>
    </citation>
    <scope>IDENTIFICATION</scope>
</reference>
<dbReference type="InterPro" id="IPR017904">
    <property type="entry name" value="ADF/Cofilin"/>
</dbReference>
<dbReference type="Proteomes" id="UP000314986">
    <property type="component" value="Unassembled WGS sequence"/>
</dbReference>
<evidence type="ECO:0000259" key="4">
    <source>
        <dbReference type="PROSITE" id="PS51263"/>
    </source>
</evidence>
<name>A0A4W3I234_CALMI</name>
<keyword evidence="2" id="KW-0009">Actin-binding</keyword>
<evidence type="ECO:0000256" key="3">
    <source>
        <dbReference type="SAM" id="MobiDB-lite"/>
    </source>
</evidence>
<dbReference type="PANTHER" id="PTHR11913">
    <property type="entry name" value="COFILIN-RELATED"/>
    <property type="match status" value="1"/>
</dbReference>
<dbReference type="InterPro" id="IPR002108">
    <property type="entry name" value="ADF-H"/>
</dbReference>
<evidence type="ECO:0000313" key="6">
    <source>
        <dbReference type="Proteomes" id="UP000314986"/>
    </source>
</evidence>
<dbReference type="GO" id="GO:0030042">
    <property type="term" value="P:actin filament depolymerization"/>
    <property type="evidence" value="ECO:0007669"/>
    <property type="project" value="InterPro"/>
</dbReference>
<dbReference type="SMART" id="SM00102">
    <property type="entry name" value="ADF"/>
    <property type="match status" value="1"/>
</dbReference>
<organism evidence="5 6">
    <name type="scientific">Callorhinchus milii</name>
    <name type="common">Ghost shark</name>
    <dbReference type="NCBI Taxonomy" id="7868"/>
    <lineage>
        <taxon>Eukaryota</taxon>
        <taxon>Metazoa</taxon>
        <taxon>Chordata</taxon>
        <taxon>Craniata</taxon>
        <taxon>Vertebrata</taxon>
        <taxon>Chondrichthyes</taxon>
        <taxon>Holocephali</taxon>
        <taxon>Chimaeriformes</taxon>
        <taxon>Callorhinchidae</taxon>
        <taxon>Callorhinchus</taxon>
    </lineage>
</organism>
<dbReference type="PRINTS" id="PR00006">
    <property type="entry name" value="COFILIN"/>
</dbReference>
<dbReference type="InParanoid" id="A0A4W3I234"/>
<dbReference type="InterPro" id="IPR029006">
    <property type="entry name" value="ADF-H/Gelsolin-like_dom_sf"/>
</dbReference>
<dbReference type="GO" id="GO:0003779">
    <property type="term" value="F:actin binding"/>
    <property type="evidence" value="ECO:0007669"/>
    <property type="project" value="UniProtKB-KW"/>
</dbReference>
<dbReference type="GeneTree" id="ENSGT00950000183000"/>
<feature type="region of interest" description="Disordered" evidence="3">
    <location>
        <begin position="1"/>
        <end position="22"/>
    </location>
</feature>
<dbReference type="AlphaFoldDB" id="A0A4W3I234"/>
<dbReference type="Pfam" id="PF00241">
    <property type="entry name" value="Cofilin_ADF"/>
    <property type="match status" value="1"/>
</dbReference>
<evidence type="ECO:0000256" key="1">
    <source>
        <dbReference type="ARBA" id="ARBA00006844"/>
    </source>
</evidence>
<dbReference type="CDD" id="cd11286">
    <property type="entry name" value="ADF_cofilin_like"/>
    <property type="match status" value="1"/>
</dbReference>
<dbReference type="OMA" id="SECRYAI"/>
<dbReference type="Ensembl" id="ENSCMIT00000023151.1">
    <property type="protein sequence ID" value="ENSCMIP00000022762.1"/>
    <property type="gene ID" value="ENSCMIG00000010221.1"/>
</dbReference>
<accession>A0A4W3I234</accession>
<dbReference type="PROSITE" id="PS51263">
    <property type="entry name" value="ADF_H"/>
    <property type="match status" value="1"/>
</dbReference>
<reference evidence="6" key="1">
    <citation type="journal article" date="2006" name="Science">
        <title>Ancient noncoding elements conserved in the human genome.</title>
        <authorList>
            <person name="Venkatesh B."/>
            <person name="Kirkness E.F."/>
            <person name="Loh Y.H."/>
            <person name="Halpern A.L."/>
            <person name="Lee A.P."/>
            <person name="Johnson J."/>
            <person name="Dandona N."/>
            <person name="Viswanathan L.D."/>
            <person name="Tay A."/>
            <person name="Venter J.C."/>
            <person name="Strausberg R.L."/>
            <person name="Brenner S."/>
        </authorList>
    </citation>
    <scope>NUCLEOTIDE SEQUENCE [LARGE SCALE GENOMIC DNA]</scope>
</reference>
<evidence type="ECO:0000313" key="5">
    <source>
        <dbReference type="Ensembl" id="ENSCMIP00000022762.1"/>
    </source>
</evidence>